<reference evidence="8 9" key="1">
    <citation type="submission" date="2012-04" db="EMBL/GenBank/DDBJ databases">
        <title>The Genome Sequence of Saprolegnia declina VS20.</title>
        <authorList>
            <consortium name="The Broad Institute Genome Sequencing Platform"/>
            <person name="Russ C."/>
            <person name="Nusbaum C."/>
            <person name="Tyler B."/>
            <person name="van West P."/>
            <person name="Dieguez-Uribeondo J."/>
            <person name="de Bruijn I."/>
            <person name="Tripathy S."/>
            <person name="Jiang R."/>
            <person name="Young S.K."/>
            <person name="Zeng Q."/>
            <person name="Gargeya S."/>
            <person name="Fitzgerald M."/>
            <person name="Haas B."/>
            <person name="Abouelleil A."/>
            <person name="Alvarado L."/>
            <person name="Arachchi H.M."/>
            <person name="Berlin A."/>
            <person name="Chapman S.B."/>
            <person name="Goldberg J."/>
            <person name="Griggs A."/>
            <person name="Gujja S."/>
            <person name="Hansen M."/>
            <person name="Howarth C."/>
            <person name="Imamovic A."/>
            <person name="Larimer J."/>
            <person name="McCowen C."/>
            <person name="Montmayeur A."/>
            <person name="Murphy C."/>
            <person name="Neiman D."/>
            <person name="Pearson M."/>
            <person name="Priest M."/>
            <person name="Roberts A."/>
            <person name="Saif S."/>
            <person name="Shea T."/>
            <person name="Sisk P."/>
            <person name="Sykes S."/>
            <person name="Wortman J."/>
            <person name="Nusbaum C."/>
            <person name="Birren B."/>
        </authorList>
    </citation>
    <scope>NUCLEOTIDE SEQUENCE [LARGE SCALE GENOMIC DNA]</scope>
    <source>
        <strain evidence="8 9">VS20</strain>
    </source>
</reference>
<dbReference type="GeneID" id="19955438"/>
<evidence type="ECO:0008006" key="10">
    <source>
        <dbReference type="Google" id="ProtNLM"/>
    </source>
</evidence>
<dbReference type="STRING" id="1156394.T0Q2B3"/>
<keyword evidence="3" id="KW-0813">Transport</keyword>
<dbReference type="InterPro" id="IPR036259">
    <property type="entry name" value="MFS_trans_sf"/>
</dbReference>
<dbReference type="AlphaFoldDB" id="T0Q2B3"/>
<dbReference type="EMBL" id="JH767207">
    <property type="protein sequence ID" value="EQC27510.1"/>
    <property type="molecule type" value="Genomic_DNA"/>
</dbReference>
<dbReference type="GO" id="GO:0016020">
    <property type="term" value="C:membrane"/>
    <property type="evidence" value="ECO:0007669"/>
    <property type="project" value="UniProtKB-SubCell"/>
</dbReference>
<feature type="transmembrane region" description="Helical" evidence="7">
    <location>
        <begin position="262"/>
        <end position="284"/>
    </location>
</feature>
<dbReference type="OMA" id="VITFRNM"/>
<evidence type="ECO:0000313" key="9">
    <source>
        <dbReference type="Proteomes" id="UP000030762"/>
    </source>
</evidence>
<evidence type="ECO:0000256" key="6">
    <source>
        <dbReference type="ARBA" id="ARBA00023136"/>
    </source>
</evidence>
<evidence type="ECO:0000256" key="5">
    <source>
        <dbReference type="ARBA" id="ARBA00022989"/>
    </source>
</evidence>
<dbReference type="Proteomes" id="UP000030762">
    <property type="component" value="Unassembled WGS sequence"/>
</dbReference>
<feature type="transmembrane region" description="Helical" evidence="7">
    <location>
        <begin position="221"/>
        <end position="242"/>
    </location>
</feature>
<evidence type="ECO:0000256" key="1">
    <source>
        <dbReference type="ARBA" id="ARBA00004141"/>
    </source>
</evidence>
<evidence type="ECO:0000256" key="4">
    <source>
        <dbReference type="ARBA" id="ARBA00022692"/>
    </source>
</evidence>
<evidence type="ECO:0000256" key="7">
    <source>
        <dbReference type="SAM" id="Phobius"/>
    </source>
</evidence>
<keyword evidence="6 7" id="KW-0472">Membrane</keyword>
<feature type="transmembrane region" description="Helical" evidence="7">
    <location>
        <begin position="122"/>
        <end position="143"/>
    </location>
</feature>
<proteinExistence type="inferred from homology"/>
<dbReference type="PANTHER" id="PTHR31585">
    <property type="entry name" value="FOLATE-BIOPTERIN TRANSPORTER 1, CHLOROPLASTIC"/>
    <property type="match status" value="1"/>
</dbReference>
<accession>T0Q2B3</accession>
<keyword evidence="5 7" id="KW-1133">Transmembrane helix</keyword>
<feature type="transmembrane region" description="Helical" evidence="7">
    <location>
        <begin position="375"/>
        <end position="396"/>
    </location>
</feature>
<comment type="similarity">
    <text evidence="2">Belongs to the major facilitator superfamily. Folate-biopterin transporter (TC 2.A.71) family.</text>
</comment>
<feature type="transmembrane region" description="Helical" evidence="7">
    <location>
        <begin position="345"/>
        <end position="363"/>
    </location>
</feature>
<feature type="transmembrane region" description="Helical" evidence="7">
    <location>
        <begin position="524"/>
        <end position="547"/>
    </location>
</feature>
<gene>
    <name evidence="8" type="ORF">SDRG_14711</name>
</gene>
<dbReference type="OrthoDB" id="63567at2759"/>
<feature type="transmembrane region" description="Helical" evidence="7">
    <location>
        <begin position="57"/>
        <end position="78"/>
    </location>
</feature>
<feature type="transmembrane region" description="Helical" evidence="7">
    <location>
        <begin position="90"/>
        <end position="110"/>
    </location>
</feature>
<keyword evidence="4 7" id="KW-0812">Transmembrane</keyword>
<dbReference type="SUPFAM" id="SSF103473">
    <property type="entry name" value="MFS general substrate transporter"/>
    <property type="match status" value="1"/>
</dbReference>
<sequence length="561" mass="61730">MRVAMRPSSLYDIMQTATAVMEAKEPPAIEYIHMDDSSALIPGGAVALQSREGRGLILQYVALGLLYGIIPSLVYPLFNLYLGLTGYEVLAYSILISFGWLLKIFFSVLSDCVPIRGYRRKPWMLLGWMTTCISLAFLTLANFHDPFCRIRPRTEAACNYTRLDSLSAAERDATYNMETQAHGHQFVIASVLIGLGYAMVSAAADAVTVHYAQREPLPRRGYVAAVMYAIRTLAAVVGHVYVCIFTNSRGLGGSFDFDVAPNVGYGLLLVPSCIALVGTARDVVEPRMEAVRLSSWLHQLYQLMQSRVLWQVVAFRVLHNLFASFHSNALLPLAEQWGNVTALDASIMDTLSLLVIALGFFAIARAGLLWNWRYLVAGSSILAVVVDMALVLLTIWDVRRGPYIVLWVPFADSLCIAIRFLVAFFCAIEIAERGNEGTVASLVTNAHNWSTPLGTLLYSTVDKTLGVSDSMWLDDSDADRWHVTTSMLISFAAQLLALLWLVLLPPQKIELQYLKNEGGRSLCAARALVGTLLLGLTFAIVVTTLTLTPDAACFRLANGHC</sequence>
<dbReference type="InParanoid" id="T0Q2B3"/>
<dbReference type="eggNOG" id="ENOG502RVJ4">
    <property type="taxonomic scope" value="Eukaryota"/>
</dbReference>
<dbReference type="RefSeq" id="XP_008619084.1">
    <property type="nucleotide sequence ID" value="XM_008620862.1"/>
</dbReference>
<feature type="transmembrane region" description="Helical" evidence="7">
    <location>
        <begin position="186"/>
        <end position="209"/>
    </location>
</feature>
<keyword evidence="9" id="KW-1185">Reference proteome</keyword>
<feature type="transmembrane region" description="Helical" evidence="7">
    <location>
        <begin position="481"/>
        <end position="503"/>
    </location>
</feature>
<protein>
    <recommendedName>
        <fullName evidence="10">Major facilitator superfamily associated domain-containing protein</fullName>
    </recommendedName>
</protein>
<organism evidence="8 9">
    <name type="scientific">Saprolegnia diclina (strain VS20)</name>
    <dbReference type="NCBI Taxonomy" id="1156394"/>
    <lineage>
        <taxon>Eukaryota</taxon>
        <taxon>Sar</taxon>
        <taxon>Stramenopiles</taxon>
        <taxon>Oomycota</taxon>
        <taxon>Saprolegniomycetes</taxon>
        <taxon>Saprolegniales</taxon>
        <taxon>Saprolegniaceae</taxon>
        <taxon>Saprolegnia</taxon>
    </lineage>
</organism>
<comment type="subcellular location">
    <subcellularLocation>
        <location evidence="1">Membrane</location>
        <topology evidence="1">Multi-pass membrane protein</topology>
    </subcellularLocation>
</comment>
<dbReference type="PANTHER" id="PTHR31585:SF5">
    <property type="entry name" value="RNA-BINDING S4 DOMAIN-CONTAINING PROTEIN"/>
    <property type="match status" value="1"/>
</dbReference>
<evidence type="ECO:0000256" key="3">
    <source>
        <dbReference type="ARBA" id="ARBA00022448"/>
    </source>
</evidence>
<dbReference type="InterPro" id="IPR039309">
    <property type="entry name" value="BT1"/>
</dbReference>
<dbReference type="VEuPathDB" id="FungiDB:SDRG_14711"/>
<evidence type="ECO:0000313" key="8">
    <source>
        <dbReference type="EMBL" id="EQC27510.1"/>
    </source>
</evidence>
<feature type="transmembrane region" description="Helical" evidence="7">
    <location>
        <begin position="402"/>
        <end position="427"/>
    </location>
</feature>
<name>T0Q2B3_SAPDV</name>
<evidence type="ECO:0000256" key="2">
    <source>
        <dbReference type="ARBA" id="ARBA00007015"/>
    </source>
</evidence>